<feature type="region of interest" description="Disordered" evidence="1">
    <location>
        <begin position="206"/>
        <end position="271"/>
    </location>
</feature>
<gene>
    <name evidence="3" type="ORF">NS220_09410</name>
</gene>
<feature type="compositionally biased region" description="Low complexity" evidence="1">
    <location>
        <begin position="206"/>
        <end position="231"/>
    </location>
</feature>
<reference evidence="3 4" key="1">
    <citation type="journal article" date="2016" name="Front. Microbiol.">
        <title>Genomic Resource of Rice Seed Associated Bacteria.</title>
        <authorList>
            <person name="Midha S."/>
            <person name="Bansal K."/>
            <person name="Sharma S."/>
            <person name="Kumar N."/>
            <person name="Patil P.P."/>
            <person name="Chaudhry V."/>
            <person name="Patil P.B."/>
        </authorList>
    </citation>
    <scope>NUCLEOTIDE SEQUENCE [LARGE SCALE GENOMIC DNA]</scope>
    <source>
        <strain evidence="3 4">NS220</strain>
    </source>
</reference>
<comment type="caution">
    <text evidence="3">The sequence shown here is derived from an EMBL/GenBank/DDBJ whole genome shotgun (WGS) entry which is preliminary data.</text>
</comment>
<proteinExistence type="predicted"/>
<feature type="transmembrane region" description="Helical" evidence="2">
    <location>
        <begin position="184"/>
        <end position="202"/>
    </location>
</feature>
<keyword evidence="2" id="KW-0812">Transmembrane</keyword>
<dbReference type="OrthoDB" id="5081882at2"/>
<evidence type="ECO:0000256" key="1">
    <source>
        <dbReference type="SAM" id="MobiDB-lite"/>
    </source>
</evidence>
<keyword evidence="2" id="KW-0472">Membrane</keyword>
<name>A0A147EX03_MICTE</name>
<keyword evidence="2" id="KW-1133">Transmembrane helix</keyword>
<accession>A0A147EX03</accession>
<dbReference type="AlphaFoldDB" id="A0A147EX03"/>
<protein>
    <submittedName>
        <fullName evidence="3">Uncharacterized protein</fullName>
    </submittedName>
</protein>
<organism evidence="3 4">
    <name type="scientific">Microbacterium testaceum</name>
    <name type="common">Aureobacterium testaceum</name>
    <name type="synonym">Brevibacterium testaceum</name>
    <dbReference type="NCBI Taxonomy" id="2033"/>
    <lineage>
        <taxon>Bacteria</taxon>
        <taxon>Bacillati</taxon>
        <taxon>Actinomycetota</taxon>
        <taxon>Actinomycetes</taxon>
        <taxon>Micrococcales</taxon>
        <taxon>Microbacteriaceae</taxon>
        <taxon>Microbacterium</taxon>
    </lineage>
</organism>
<sequence>MSTTASPPFVEYLDDYLHRRTRSGMPLTPGESVTLAVGLLRGCRRVEDRAHAANWALTARGCPVLVDDVEGEDAVGVTASALAQLAEMIDDEDRALIEGARDAVLTQPPLAWEEAERRLFAWAAPVPLVLGPLAPRVDDGGTPPPAIRRQPIFLSAVDADLATLVTAAMNDLREKWGIWRYRRAFAFAVVAAGVAVVLGLVLPTGATSPAPPTGSTASPSSSSGDPTPDATRPTSPHPSVRPTVLDPGRPTPLLTVETPAPSPAESSSAEEDIVDAAKELLTAYSACAGDIVCEQSLREGRADPGEAIPTDPAGARISLVDDFGGLSVVRVDGGGEPQYITLVRENDRWLVRAVRTGANQPS</sequence>
<dbReference type="RefSeq" id="WP_058623809.1">
    <property type="nucleotide sequence ID" value="NZ_LDRT01000056.1"/>
</dbReference>
<evidence type="ECO:0000256" key="2">
    <source>
        <dbReference type="SAM" id="Phobius"/>
    </source>
</evidence>
<dbReference type="EMBL" id="LDRT01000056">
    <property type="protein sequence ID" value="KTR94352.1"/>
    <property type="molecule type" value="Genomic_DNA"/>
</dbReference>
<dbReference type="Proteomes" id="UP000075025">
    <property type="component" value="Unassembled WGS sequence"/>
</dbReference>
<evidence type="ECO:0000313" key="4">
    <source>
        <dbReference type="Proteomes" id="UP000075025"/>
    </source>
</evidence>
<evidence type="ECO:0000313" key="3">
    <source>
        <dbReference type="EMBL" id="KTR94352.1"/>
    </source>
</evidence>
<dbReference type="PATRIC" id="fig|2033.6.peg.2979"/>